<dbReference type="AlphaFoldDB" id="A0AAV4PFM8"/>
<dbReference type="EMBL" id="BPLQ01002554">
    <property type="protein sequence ID" value="GIX93942.1"/>
    <property type="molecule type" value="Genomic_DNA"/>
</dbReference>
<protein>
    <submittedName>
        <fullName evidence="1">Uncharacterized protein</fullName>
    </submittedName>
</protein>
<accession>A0AAV4PFM8</accession>
<proteinExistence type="predicted"/>
<dbReference type="Proteomes" id="UP001054837">
    <property type="component" value="Unassembled WGS sequence"/>
</dbReference>
<keyword evidence="2" id="KW-1185">Reference proteome</keyword>
<organism evidence="1 2">
    <name type="scientific">Caerostris darwini</name>
    <dbReference type="NCBI Taxonomy" id="1538125"/>
    <lineage>
        <taxon>Eukaryota</taxon>
        <taxon>Metazoa</taxon>
        <taxon>Ecdysozoa</taxon>
        <taxon>Arthropoda</taxon>
        <taxon>Chelicerata</taxon>
        <taxon>Arachnida</taxon>
        <taxon>Araneae</taxon>
        <taxon>Araneomorphae</taxon>
        <taxon>Entelegynae</taxon>
        <taxon>Araneoidea</taxon>
        <taxon>Araneidae</taxon>
        <taxon>Caerostris</taxon>
    </lineage>
</organism>
<comment type="caution">
    <text evidence="1">The sequence shown here is derived from an EMBL/GenBank/DDBJ whole genome shotgun (WGS) entry which is preliminary data.</text>
</comment>
<gene>
    <name evidence="1" type="ORF">CDAR_260281</name>
</gene>
<name>A0AAV4PFM8_9ARAC</name>
<evidence type="ECO:0000313" key="2">
    <source>
        <dbReference type="Proteomes" id="UP001054837"/>
    </source>
</evidence>
<reference evidence="1 2" key="1">
    <citation type="submission" date="2021-06" db="EMBL/GenBank/DDBJ databases">
        <title>Caerostris darwini draft genome.</title>
        <authorList>
            <person name="Kono N."/>
            <person name="Arakawa K."/>
        </authorList>
    </citation>
    <scope>NUCLEOTIDE SEQUENCE [LARGE SCALE GENOMIC DNA]</scope>
</reference>
<evidence type="ECO:0000313" key="1">
    <source>
        <dbReference type="EMBL" id="GIX93942.1"/>
    </source>
</evidence>
<sequence>MIEHLAFLRKRLHYAENDLKSVIASFDIGLRAATDAANAQKRTDDARTELELYQKRVNDTGACPIVNCARHSVAKVTLKSKVELSSNNSVTDEFQLPAKRLTAKINVNQGNSAINVDKKFSNLKVDEASDGDAQKQN</sequence>